<dbReference type="PANTHER" id="PTHR30538">
    <property type="entry name" value="LYSINE 2,3-AMINOMUTASE-RELATED"/>
    <property type="match status" value="1"/>
</dbReference>
<evidence type="ECO:0000256" key="2">
    <source>
        <dbReference type="ARBA" id="ARBA00001966"/>
    </source>
</evidence>
<evidence type="ECO:0000256" key="6">
    <source>
        <dbReference type="ARBA" id="ARBA00022723"/>
    </source>
</evidence>
<comment type="similarity">
    <text evidence="3">Belongs to the radical SAM superfamily. KamA family.</text>
</comment>
<dbReference type="InterPro" id="IPR022447">
    <property type="entry name" value="Lys_aminomutase-rel"/>
</dbReference>
<dbReference type="EMBL" id="CP039865">
    <property type="protein sequence ID" value="QCK84843.1"/>
    <property type="molecule type" value="Genomic_DNA"/>
</dbReference>
<evidence type="ECO:0000256" key="5">
    <source>
        <dbReference type="ARBA" id="ARBA00022691"/>
    </source>
</evidence>
<comment type="cofactor">
    <cofactor evidence="2">
        <name>[4Fe-4S] cluster</name>
        <dbReference type="ChEBI" id="CHEBI:49883"/>
    </cofactor>
</comment>
<evidence type="ECO:0000256" key="4">
    <source>
        <dbReference type="ARBA" id="ARBA00022485"/>
    </source>
</evidence>
<dbReference type="SUPFAM" id="SSF102114">
    <property type="entry name" value="Radical SAM enzymes"/>
    <property type="match status" value="1"/>
</dbReference>
<sequence>MTTSDRTLRSPDDLIAAGLLAPDRLVEAQEVARRYAVAVTPVIAALIERTDPADPIQAQFVPDARELESRPEERADPIGDKAFMPVKGLVHRYPDRVLLKVVHVCPVYCRFCFRREMVGPDGDGSLSGPEIAEALAYVAARPEIFEVILTGGDPFMLSARRVRDLTQAIAAIGHVKVIRWHTRVPVVDPGRVTPEFARALRAPAGKAVYVAVHANHAREFSADATVALARLADAGIALVSQSVLLKGINDDAGTLADLMRAFLANRVKPYYLHHADLAPGTSHFRTTIAEGQALMRALRGRLSGLAQPTYVLDIPGGEGKVPVGPAYAGEGEVSDYRGGTHRYPPD</sequence>
<evidence type="ECO:0000256" key="1">
    <source>
        <dbReference type="ARBA" id="ARBA00001933"/>
    </source>
</evidence>
<evidence type="ECO:0000256" key="9">
    <source>
        <dbReference type="ARBA" id="ARBA00023014"/>
    </source>
</evidence>
<evidence type="ECO:0000256" key="3">
    <source>
        <dbReference type="ARBA" id="ARBA00008703"/>
    </source>
</evidence>
<dbReference type="PROSITE" id="PS51918">
    <property type="entry name" value="RADICAL_SAM"/>
    <property type="match status" value="1"/>
</dbReference>
<dbReference type="RefSeq" id="WP_137098177.1">
    <property type="nucleotide sequence ID" value="NZ_CP039865.1"/>
</dbReference>
<keyword evidence="4 11" id="KW-0004">4Fe-4S</keyword>
<dbReference type="InterPro" id="IPR025895">
    <property type="entry name" value="LAM_C_dom"/>
</dbReference>
<keyword evidence="9 11" id="KW-0411">Iron-sulfur</keyword>
<dbReference type="SFLD" id="SFLDS00029">
    <property type="entry name" value="Radical_SAM"/>
    <property type="match status" value="1"/>
</dbReference>
<keyword evidence="10" id="KW-0413">Isomerase</keyword>
<evidence type="ECO:0000313" key="15">
    <source>
        <dbReference type="EMBL" id="QCK84843.1"/>
    </source>
</evidence>
<feature type="binding site" evidence="11">
    <location>
        <position position="109"/>
    </location>
    <ligand>
        <name>[4Fe-4S] cluster</name>
        <dbReference type="ChEBI" id="CHEBI:49883"/>
        <note>4Fe-4S-S-AdoMet</note>
    </ligand>
</feature>
<evidence type="ECO:0000256" key="8">
    <source>
        <dbReference type="ARBA" id="ARBA00023004"/>
    </source>
</evidence>
<organism evidence="15 16">
    <name type="scientific">Phreatobacter aquaticus</name>
    <dbReference type="NCBI Taxonomy" id="2570229"/>
    <lineage>
        <taxon>Bacteria</taxon>
        <taxon>Pseudomonadati</taxon>
        <taxon>Pseudomonadota</taxon>
        <taxon>Alphaproteobacteria</taxon>
        <taxon>Hyphomicrobiales</taxon>
        <taxon>Phreatobacteraceae</taxon>
        <taxon>Phreatobacter</taxon>
    </lineage>
</organism>
<keyword evidence="6 11" id="KW-0479">Metal-binding</keyword>
<dbReference type="AlphaFoldDB" id="A0A4D7QGQ4"/>
<dbReference type="InterPro" id="IPR003739">
    <property type="entry name" value="Lys_aminomutase/Glu_NH3_mut"/>
</dbReference>
<feature type="modified residue" description="N6-(pyridoxal phosphate)lysine" evidence="12">
    <location>
        <position position="320"/>
    </location>
</feature>
<name>A0A4D7QGQ4_9HYPH</name>
<dbReference type="InterPro" id="IPR007197">
    <property type="entry name" value="rSAM"/>
</dbReference>
<proteinExistence type="inferred from homology"/>
<keyword evidence="16" id="KW-1185">Reference proteome</keyword>
<dbReference type="NCBIfam" id="TIGR03822">
    <property type="entry name" value="AblA_like_2"/>
    <property type="match status" value="1"/>
</dbReference>
<dbReference type="GO" id="GO:0046872">
    <property type="term" value="F:metal ion binding"/>
    <property type="evidence" value="ECO:0007669"/>
    <property type="project" value="UniProtKB-KW"/>
</dbReference>
<dbReference type="Gene3D" id="3.20.20.70">
    <property type="entry name" value="Aldolase class I"/>
    <property type="match status" value="1"/>
</dbReference>
<evidence type="ECO:0000259" key="14">
    <source>
        <dbReference type="PROSITE" id="PS51918"/>
    </source>
</evidence>
<feature type="binding site" evidence="11">
    <location>
        <position position="105"/>
    </location>
    <ligand>
        <name>[4Fe-4S] cluster</name>
        <dbReference type="ChEBI" id="CHEBI:49883"/>
        <note>4Fe-4S-S-AdoMet</note>
    </ligand>
</feature>
<feature type="binding site" evidence="11">
    <location>
        <position position="112"/>
    </location>
    <ligand>
        <name>[4Fe-4S] cluster</name>
        <dbReference type="ChEBI" id="CHEBI:49883"/>
        <note>4Fe-4S-S-AdoMet</note>
    </ligand>
</feature>
<dbReference type="GO" id="GO:0051539">
    <property type="term" value="F:4 iron, 4 sulfur cluster binding"/>
    <property type="evidence" value="ECO:0007669"/>
    <property type="project" value="UniProtKB-KW"/>
</dbReference>
<dbReference type="PIRSF" id="PIRSF004911">
    <property type="entry name" value="DUF160"/>
    <property type="match status" value="1"/>
</dbReference>
<reference evidence="15 16" key="1">
    <citation type="submission" date="2019-04" db="EMBL/GenBank/DDBJ databases">
        <title>Phreatobacter aquaticus sp. nov.</title>
        <authorList>
            <person name="Choi A."/>
            <person name="Baek K."/>
        </authorList>
    </citation>
    <scope>NUCLEOTIDE SEQUENCE [LARGE SCALE GENOMIC DNA]</scope>
    <source>
        <strain evidence="15 16">NMCR1094</strain>
    </source>
</reference>
<comment type="cofactor">
    <cofactor evidence="1 12">
        <name>pyridoxal 5'-phosphate</name>
        <dbReference type="ChEBI" id="CHEBI:597326"/>
    </cofactor>
</comment>
<dbReference type="CDD" id="cd01335">
    <property type="entry name" value="Radical_SAM"/>
    <property type="match status" value="1"/>
</dbReference>
<dbReference type="OrthoDB" id="9768064at2"/>
<evidence type="ECO:0000256" key="10">
    <source>
        <dbReference type="ARBA" id="ARBA00023235"/>
    </source>
</evidence>
<evidence type="ECO:0000313" key="16">
    <source>
        <dbReference type="Proteomes" id="UP000298588"/>
    </source>
</evidence>
<dbReference type="Pfam" id="PF12544">
    <property type="entry name" value="LAM_C"/>
    <property type="match status" value="1"/>
</dbReference>
<keyword evidence="7 12" id="KW-0663">Pyridoxal phosphate</keyword>
<evidence type="ECO:0000256" key="11">
    <source>
        <dbReference type="PIRSR" id="PIRSR004911-1"/>
    </source>
</evidence>
<dbReference type="InterPro" id="IPR058240">
    <property type="entry name" value="rSAM_sf"/>
</dbReference>
<dbReference type="InterPro" id="IPR013785">
    <property type="entry name" value="Aldolase_TIM"/>
</dbReference>
<dbReference type="Pfam" id="PF04055">
    <property type="entry name" value="Radical_SAM"/>
    <property type="match status" value="1"/>
</dbReference>
<keyword evidence="8" id="KW-0408">Iron</keyword>
<dbReference type="KEGG" id="paqt:E8L99_03110"/>
<dbReference type="Proteomes" id="UP000298588">
    <property type="component" value="Chromosome"/>
</dbReference>
<evidence type="ECO:0000256" key="7">
    <source>
        <dbReference type="ARBA" id="ARBA00022898"/>
    </source>
</evidence>
<dbReference type="PANTHER" id="PTHR30538:SF1">
    <property type="entry name" value="L-LYSINE 2,3-AMINOMUTASE"/>
    <property type="match status" value="1"/>
</dbReference>
<keyword evidence="5" id="KW-0949">S-adenosyl-L-methionine</keyword>
<dbReference type="NCBIfam" id="TIGR00238">
    <property type="entry name" value="KamA family radical SAM protein"/>
    <property type="match status" value="1"/>
</dbReference>
<gene>
    <name evidence="15" type="ORF">E8L99_03110</name>
</gene>
<dbReference type="GO" id="GO:0016853">
    <property type="term" value="F:isomerase activity"/>
    <property type="evidence" value="ECO:0007669"/>
    <property type="project" value="UniProtKB-KW"/>
</dbReference>
<evidence type="ECO:0000256" key="13">
    <source>
        <dbReference type="SAM" id="MobiDB-lite"/>
    </source>
</evidence>
<evidence type="ECO:0000256" key="12">
    <source>
        <dbReference type="PIRSR" id="PIRSR603739-50"/>
    </source>
</evidence>
<dbReference type="SFLD" id="SFLDG01070">
    <property type="entry name" value="PLP-dependent"/>
    <property type="match status" value="1"/>
</dbReference>
<accession>A0A4D7QGQ4</accession>
<feature type="region of interest" description="Disordered" evidence="13">
    <location>
        <begin position="323"/>
        <end position="346"/>
    </location>
</feature>
<feature type="domain" description="Radical SAM core" evidence="14">
    <location>
        <begin position="91"/>
        <end position="315"/>
    </location>
</feature>
<protein>
    <submittedName>
        <fullName evidence="15">Lysine-2,3-aminomutase-like protein</fullName>
    </submittedName>
</protein>